<comment type="caution">
    <text evidence="2">The sequence shown here is derived from an EMBL/GenBank/DDBJ whole genome shotgun (WGS) entry which is preliminary data.</text>
</comment>
<dbReference type="GeneID" id="34553501"/>
<protein>
    <submittedName>
        <fullName evidence="2">Uncharacterized protein</fullName>
    </submittedName>
</protein>
<dbReference type="Proteomes" id="UP000176998">
    <property type="component" value="Unassembled WGS sequence"/>
</dbReference>
<feature type="compositionally biased region" description="Basic and acidic residues" evidence="1">
    <location>
        <begin position="50"/>
        <end position="66"/>
    </location>
</feature>
<organism evidence="2 3">
    <name type="scientific">Colletotrichum orchidophilum</name>
    <dbReference type="NCBI Taxonomy" id="1209926"/>
    <lineage>
        <taxon>Eukaryota</taxon>
        <taxon>Fungi</taxon>
        <taxon>Dikarya</taxon>
        <taxon>Ascomycota</taxon>
        <taxon>Pezizomycotina</taxon>
        <taxon>Sordariomycetes</taxon>
        <taxon>Hypocreomycetidae</taxon>
        <taxon>Glomerellales</taxon>
        <taxon>Glomerellaceae</taxon>
        <taxon>Colletotrichum</taxon>
    </lineage>
</organism>
<evidence type="ECO:0000313" key="3">
    <source>
        <dbReference type="Proteomes" id="UP000176998"/>
    </source>
</evidence>
<reference evidence="2 3" key="1">
    <citation type="submission" date="2016-09" db="EMBL/GenBank/DDBJ databases">
        <authorList>
            <person name="Capua I."/>
            <person name="De Benedictis P."/>
            <person name="Joannis T."/>
            <person name="Lombin L.H."/>
            <person name="Cattoli G."/>
        </authorList>
    </citation>
    <scope>NUCLEOTIDE SEQUENCE [LARGE SCALE GENOMIC DNA]</scope>
    <source>
        <strain evidence="2 3">IMI 309357</strain>
    </source>
</reference>
<feature type="compositionally biased region" description="Polar residues" evidence="1">
    <location>
        <begin position="1"/>
        <end position="24"/>
    </location>
</feature>
<feature type="region of interest" description="Disordered" evidence="1">
    <location>
        <begin position="1"/>
        <end position="80"/>
    </location>
</feature>
<proteinExistence type="predicted"/>
<gene>
    <name evidence="2" type="ORF">CORC01_00333</name>
</gene>
<sequence>MTASHTSSQHNHAGSLSSGSAEKSPSNEKPSRDTRLEMFEKDDQDNLYSRLRDGESKSQTLEDKLGQHLSKVPGPTTTKH</sequence>
<feature type="compositionally biased region" description="Basic and acidic residues" evidence="1">
    <location>
        <begin position="25"/>
        <end position="41"/>
    </location>
</feature>
<name>A0A1G4BSX3_9PEZI</name>
<dbReference type="RefSeq" id="XP_022481616.1">
    <property type="nucleotide sequence ID" value="XM_022611991.1"/>
</dbReference>
<dbReference type="OrthoDB" id="4814338at2759"/>
<accession>A0A1G4BSX3</accession>
<evidence type="ECO:0000313" key="2">
    <source>
        <dbReference type="EMBL" id="OHF04481.1"/>
    </source>
</evidence>
<evidence type="ECO:0000256" key="1">
    <source>
        <dbReference type="SAM" id="MobiDB-lite"/>
    </source>
</evidence>
<dbReference type="EMBL" id="MJBS01000002">
    <property type="protein sequence ID" value="OHF04481.1"/>
    <property type="molecule type" value="Genomic_DNA"/>
</dbReference>
<keyword evidence="3" id="KW-1185">Reference proteome</keyword>
<dbReference type="AlphaFoldDB" id="A0A1G4BSX3"/>